<evidence type="ECO:0000313" key="6">
    <source>
        <dbReference type="Proteomes" id="UP000002030"/>
    </source>
</evidence>
<dbReference type="PANTHER" id="PTHR42659:SF2">
    <property type="entry name" value="XANTHINE DEHYDROGENASE SUBUNIT C-RELATED"/>
    <property type="match status" value="1"/>
</dbReference>
<dbReference type="InterPro" id="IPR016166">
    <property type="entry name" value="FAD-bd_PCMH"/>
</dbReference>
<keyword evidence="6" id="KW-1185">Reference proteome</keyword>
<dbReference type="Proteomes" id="UP000002030">
    <property type="component" value="Chromosome"/>
</dbReference>
<accession>D1B830</accession>
<feature type="domain" description="FAD-binding PCMH-type" evidence="4">
    <location>
        <begin position="1"/>
        <end position="160"/>
    </location>
</feature>
<evidence type="ECO:0000256" key="2">
    <source>
        <dbReference type="ARBA" id="ARBA00022827"/>
    </source>
</evidence>
<dbReference type="PANTHER" id="PTHR42659">
    <property type="entry name" value="XANTHINE DEHYDROGENASE SUBUNIT C-RELATED"/>
    <property type="match status" value="1"/>
</dbReference>
<dbReference type="SUPFAM" id="SSF56176">
    <property type="entry name" value="FAD-binding/transporter-associated domain-like"/>
    <property type="match status" value="1"/>
</dbReference>
<dbReference type="GO" id="GO:0071949">
    <property type="term" value="F:FAD binding"/>
    <property type="evidence" value="ECO:0007669"/>
    <property type="project" value="InterPro"/>
</dbReference>
<dbReference type="Gene3D" id="3.30.465.10">
    <property type="match status" value="1"/>
</dbReference>
<keyword evidence="2" id="KW-0274">FAD</keyword>
<organism evidence="5 6">
    <name type="scientific">Thermanaerovibrio acidaminovorans (strain ATCC 49978 / DSM 6589 / Su883)</name>
    <name type="common">Selenomonas acidaminovorans</name>
    <dbReference type="NCBI Taxonomy" id="525903"/>
    <lineage>
        <taxon>Bacteria</taxon>
        <taxon>Thermotogati</taxon>
        <taxon>Synergistota</taxon>
        <taxon>Synergistia</taxon>
        <taxon>Synergistales</taxon>
        <taxon>Synergistaceae</taxon>
        <taxon>Thermanaerovibrio</taxon>
    </lineage>
</organism>
<dbReference type="RefSeq" id="WP_012868949.1">
    <property type="nucleotide sequence ID" value="NC_013522.1"/>
</dbReference>
<dbReference type="SMART" id="SM01092">
    <property type="entry name" value="CO_deh_flav_C"/>
    <property type="match status" value="1"/>
</dbReference>
<dbReference type="InterPro" id="IPR036683">
    <property type="entry name" value="CO_DH_flav_C_dom_sf"/>
</dbReference>
<gene>
    <name evidence="5" type="ordered locus">Taci_0193</name>
</gene>
<dbReference type="GO" id="GO:0016491">
    <property type="term" value="F:oxidoreductase activity"/>
    <property type="evidence" value="ECO:0007669"/>
    <property type="project" value="UniProtKB-KW"/>
</dbReference>
<dbReference type="InterPro" id="IPR036318">
    <property type="entry name" value="FAD-bd_PCMH-like_sf"/>
</dbReference>
<dbReference type="InterPro" id="IPR016167">
    <property type="entry name" value="FAD-bd_PCMH_sub1"/>
</dbReference>
<dbReference type="PATRIC" id="fig|525903.6.peg.196"/>
<dbReference type="EnsemblBacteria" id="ACZ18433">
    <property type="protein sequence ID" value="ACZ18433"/>
    <property type="gene ID" value="Taci_0193"/>
</dbReference>
<dbReference type="InterPro" id="IPR002346">
    <property type="entry name" value="Mopterin_DH_FAD-bd"/>
</dbReference>
<dbReference type="SUPFAM" id="SSF55447">
    <property type="entry name" value="CO dehydrogenase flavoprotein C-terminal domain-like"/>
    <property type="match status" value="1"/>
</dbReference>
<dbReference type="InterPro" id="IPR005107">
    <property type="entry name" value="CO_DH_flav_C"/>
</dbReference>
<proteinExistence type="predicted"/>
<dbReference type="STRING" id="525903.Taci_0193"/>
<evidence type="ECO:0000313" key="5">
    <source>
        <dbReference type="EMBL" id="ACZ18433.1"/>
    </source>
</evidence>
<evidence type="ECO:0000259" key="4">
    <source>
        <dbReference type="PROSITE" id="PS51387"/>
    </source>
</evidence>
<keyword evidence="3" id="KW-0560">Oxidoreductase</keyword>
<dbReference type="HOGENOM" id="CLU_058050_0_1_0"/>
<dbReference type="KEGG" id="tai:Taci_0193"/>
<dbReference type="Gene3D" id="3.30.390.50">
    <property type="entry name" value="CO dehydrogenase flavoprotein, C-terminal domain"/>
    <property type="match status" value="1"/>
</dbReference>
<keyword evidence="1" id="KW-0285">Flavoprotein</keyword>
<dbReference type="eggNOG" id="COG1319">
    <property type="taxonomic scope" value="Bacteria"/>
</dbReference>
<sequence length="273" mass="29555">MTHLKPTSLDQLVKSVACAPEETRYIAGGTDLVPQINRHGLPGPLVDLTSVPELRRLQLGDQILLSSGVTFAEVAQASVPQGLRDMASMVGSPQIRNRGTLGGNVANLSPAADAVPMLLALDARVEVLNPRDHMTRLEPLEGLLSTRGRVVQSPLDLIVSFRVTNRWDISFFGKVGSRRQVTISKLNLAFAADLGSNVCRVFMGAIGPTPVRCPQAEEAILALKGRDLMEQLPRILSRAVEMAIPTRASMPYKRRAVMGLGEDLARCILTHGR</sequence>
<evidence type="ECO:0000256" key="3">
    <source>
        <dbReference type="ARBA" id="ARBA00023002"/>
    </source>
</evidence>
<dbReference type="Pfam" id="PF00941">
    <property type="entry name" value="FAD_binding_5"/>
    <property type="match status" value="1"/>
</dbReference>
<dbReference type="Gene3D" id="3.30.43.10">
    <property type="entry name" value="Uridine Diphospho-n-acetylenolpyruvylglucosamine Reductase, domain 2"/>
    <property type="match status" value="1"/>
</dbReference>
<dbReference type="InterPro" id="IPR051312">
    <property type="entry name" value="Diverse_Substr_Oxidored"/>
</dbReference>
<dbReference type="EMBL" id="CP001818">
    <property type="protein sequence ID" value="ACZ18433.1"/>
    <property type="molecule type" value="Genomic_DNA"/>
</dbReference>
<reference evidence="5 6" key="1">
    <citation type="journal article" date="2009" name="Stand. Genomic Sci.">
        <title>Complete genome sequence of Thermanaerovibrio acidaminovorans type strain (Su883).</title>
        <authorList>
            <person name="Chovatia M."/>
            <person name="Sikorski J."/>
            <person name="Schroder M."/>
            <person name="Lapidus A."/>
            <person name="Nolan M."/>
            <person name="Tice H."/>
            <person name="Glavina Del Rio T."/>
            <person name="Copeland A."/>
            <person name="Cheng J.F."/>
            <person name="Lucas S."/>
            <person name="Chen F."/>
            <person name="Bruce D."/>
            <person name="Goodwin L."/>
            <person name="Pitluck S."/>
            <person name="Ivanova N."/>
            <person name="Mavromatis K."/>
            <person name="Ovchinnikova G."/>
            <person name="Pati A."/>
            <person name="Chen A."/>
            <person name="Palaniappan K."/>
            <person name="Land M."/>
            <person name="Hauser L."/>
            <person name="Chang Y.J."/>
            <person name="Jeffries C.D."/>
            <person name="Chain P."/>
            <person name="Saunders E."/>
            <person name="Detter J.C."/>
            <person name="Brettin T."/>
            <person name="Rohde M."/>
            <person name="Goker M."/>
            <person name="Spring S."/>
            <person name="Bristow J."/>
            <person name="Markowitz V."/>
            <person name="Hugenholtz P."/>
            <person name="Kyrpides N.C."/>
            <person name="Klenk H.P."/>
            <person name="Eisen J.A."/>
        </authorList>
    </citation>
    <scope>NUCLEOTIDE SEQUENCE [LARGE SCALE GENOMIC DNA]</scope>
    <source>
        <strain evidence="6">ATCC 49978 / DSM 6589 / Su883</strain>
    </source>
</reference>
<dbReference type="OrthoDB" id="9774454at2"/>
<dbReference type="AlphaFoldDB" id="D1B830"/>
<name>D1B830_THEAS</name>
<dbReference type="Pfam" id="PF03450">
    <property type="entry name" value="CO_deh_flav_C"/>
    <property type="match status" value="1"/>
</dbReference>
<dbReference type="InterPro" id="IPR016169">
    <property type="entry name" value="FAD-bd_PCMH_sub2"/>
</dbReference>
<protein>
    <submittedName>
        <fullName evidence="5">Molybdopterin dehydrogenase FAD-binding protein</fullName>
    </submittedName>
</protein>
<dbReference type="PROSITE" id="PS51387">
    <property type="entry name" value="FAD_PCMH"/>
    <property type="match status" value="1"/>
</dbReference>
<evidence type="ECO:0000256" key="1">
    <source>
        <dbReference type="ARBA" id="ARBA00022630"/>
    </source>
</evidence>